<keyword evidence="2" id="KW-1133">Transmembrane helix</keyword>
<feature type="transmembrane region" description="Helical" evidence="2">
    <location>
        <begin position="12"/>
        <end position="30"/>
    </location>
</feature>
<dbReference type="RefSeq" id="WP_304279390.1">
    <property type="nucleotide sequence ID" value="NZ_QFQZ01000047.1"/>
</dbReference>
<proteinExistence type="predicted"/>
<evidence type="ECO:0000256" key="2">
    <source>
        <dbReference type="SAM" id="Phobius"/>
    </source>
</evidence>
<feature type="compositionally biased region" description="Low complexity" evidence="1">
    <location>
        <begin position="54"/>
        <end position="77"/>
    </location>
</feature>
<dbReference type="EMBL" id="QFQZ01000047">
    <property type="protein sequence ID" value="PZR33120.1"/>
    <property type="molecule type" value="Genomic_DNA"/>
</dbReference>
<evidence type="ECO:0000256" key="1">
    <source>
        <dbReference type="SAM" id="MobiDB-lite"/>
    </source>
</evidence>
<name>A0A2W5UZR4_9CAUL</name>
<dbReference type="AlphaFoldDB" id="A0A2W5UZR4"/>
<organism evidence="3 4">
    <name type="scientific">Caulobacter segnis</name>
    <dbReference type="NCBI Taxonomy" id="88688"/>
    <lineage>
        <taxon>Bacteria</taxon>
        <taxon>Pseudomonadati</taxon>
        <taxon>Pseudomonadota</taxon>
        <taxon>Alphaproteobacteria</taxon>
        <taxon>Caulobacterales</taxon>
        <taxon>Caulobacteraceae</taxon>
        <taxon>Caulobacter</taxon>
    </lineage>
</organism>
<accession>A0A2W5UZR4</accession>
<gene>
    <name evidence="3" type="ORF">DI526_14575</name>
</gene>
<feature type="region of interest" description="Disordered" evidence="1">
    <location>
        <begin position="205"/>
        <end position="226"/>
    </location>
</feature>
<comment type="caution">
    <text evidence="3">The sequence shown here is derived from an EMBL/GenBank/DDBJ whole genome shotgun (WGS) entry which is preliminary data.</text>
</comment>
<keyword evidence="2" id="KW-0812">Transmembrane</keyword>
<protein>
    <submittedName>
        <fullName evidence="3">Uncharacterized protein</fullName>
    </submittedName>
</protein>
<keyword evidence="2" id="KW-0472">Membrane</keyword>
<sequence length="226" mass="25296">MAWGKQARRWLAVSGGLMINGLLLGALIMLEPPPLMVDETPVLMLDLERASRSRAATSASRSRPARRLASSRPDAAPIPSAAAKGEGGSAQSTAETPPGIEERWRLDSKAIDRWKLTEGVPEWRWGRYYRACKGLSNEHIAPEEKDRCYGGWSGRKDRRPSPAFIGPIDETRWETLTRDSKSRFEREGDRKQRCRDYWRGRTPGFSERNLSSTGAPPPSLREGGCF</sequence>
<evidence type="ECO:0000313" key="3">
    <source>
        <dbReference type="EMBL" id="PZR33120.1"/>
    </source>
</evidence>
<reference evidence="3 4" key="1">
    <citation type="submission" date="2017-08" db="EMBL/GenBank/DDBJ databases">
        <title>Infants hospitalized years apart are colonized by the same room-sourced microbial strains.</title>
        <authorList>
            <person name="Brooks B."/>
            <person name="Olm M.R."/>
            <person name="Firek B.A."/>
            <person name="Baker R."/>
            <person name="Thomas B.C."/>
            <person name="Morowitz M.J."/>
            <person name="Banfield J.F."/>
        </authorList>
    </citation>
    <scope>NUCLEOTIDE SEQUENCE [LARGE SCALE GENOMIC DNA]</scope>
    <source>
        <strain evidence="3">S2_003_000_R2_4</strain>
    </source>
</reference>
<dbReference type="Proteomes" id="UP000249393">
    <property type="component" value="Unassembled WGS sequence"/>
</dbReference>
<feature type="region of interest" description="Disordered" evidence="1">
    <location>
        <begin position="54"/>
        <end position="102"/>
    </location>
</feature>
<evidence type="ECO:0000313" key="4">
    <source>
        <dbReference type="Proteomes" id="UP000249393"/>
    </source>
</evidence>